<reference evidence="2 3" key="1">
    <citation type="submission" date="2016-04" db="EMBL/GenBank/DDBJ databases">
        <title>Deep-sea bacteria in the southern Pacific.</title>
        <authorList>
            <person name="Tang K."/>
        </authorList>
    </citation>
    <scope>NUCLEOTIDE SEQUENCE [LARGE SCALE GENOMIC DNA]</scope>
    <source>
        <strain evidence="2 3">JLT2014</strain>
        <plasmid evidence="3">ppaby5</plasmid>
    </source>
</reference>
<evidence type="ECO:0000313" key="3">
    <source>
        <dbReference type="Proteomes" id="UP000187059"/>
    </source>
</evidence>
<keyword evidence="1" id="KW-0732">Signal</keyword>
<dbReference type="EMBL" id="CP015089">
    <property type="protein sequence ID" value="APZ50339.1"/>
    <property type="molecule type" value="Genomic_DNA"/>
</dbReference>
<organism evidence="2 3">
    <name type="scientific">Salipiger abyssi</name>
    <dbReference type="NCBI Taxonomy" id="1250539"/>
    <lineage>
        <taxon>Bacteria</taxon>
        <taxon>Pseudomonadati</taxon>
        <taxon>Pseudomonadota</taxon>
        <taxon>Alphaproteobacteria</taxon>
        <taxon>Rhodobacterales</taxon>
        <taxon>Roseobacteraceae</taxon>
        <taxon>Salipiger</taxon>
    </lineage>
</organism>
<protein>
    <submittedName>
        <fullName evidence="2">TPR repeat protein</fullName>
    </submittedName>
</protein>
<sequence>MAYSCAFRGRHAAVMAVLLCACPVLAQPGPEEGVRMLEERLTPALLSPMRVIDPPQLYLAQRETQPFLEERRALMDAVVAAGDRQPDLARALTDLAEFFFAHAMAPEGLSVLGQVGGEDVPPAHDLRAAAFELALGLIDPRERPLTDRARALLTPAHSDWADQPLFLTLSHLRAAECAEAGPLLTDAVMRLARFPKPVQERVLPGFLECAIETEQWRLARDIAAAFDSYPALKDSPAYHFLLGRVAEMGNEPLAAFDSYVLAQDGKDLWAHRARRALVDLSLREEAITTEQAVVLLSQEAELWRGDRYAGETLDDLASLQAIAGDKVSAIESYGRMIQRQAGTPLADAAQQKARVLIEELYKQGANDEIMLGRFMSWHERIAPYFRFTVSFAHAAESFADRFLRAGATVAAAREYATIRDYLTAAQDLGIAEAEPGQIDRLTVKEAEALLEGGQFDTLGALLAQPPSLDDPELARRFRLISARYLDETGRRAELLDEVNGPLPSQILRLRAQAQFEREDWPAALEAYGRLRASLDGELPLPDAIRYLLAAHRSGDSAKTAELAQDFPSLTELPGWAEIAKSLAIAAPELLPLREETARARIRNAQDMLDSLPESGKLN</sequence>
<evidence type="ECO:0000313" key="2">
    <source>
        <dbReference type="EMBL" id="APZ50339.1"/>
    </source>
</evidence>
<keyword evidence="3" id="KW-1185">Reference proteome</keyword>
<dbReference type="KEGG" id="paby:Ga0080574_TMP5"/>
<dbReference type="AlphaFoldDB" id="A0A1P8ULQ6"/>
<proteinExistence type="predicted"/>
<keyword evidence="2" id="KW-0614">Plasmid</keyword>
<dbReference type="RefSeq" id="WP_156876196.1">
    <property type="nucleotide sequence ID" value="NZ_CP015089.1"/>
</dbReference>
<feature type="chain" id="PRO_5012523831" evidence="1">
    <location>
        <begin position="27"/>
        <end position="618"/>
    </location>
</feature>
<gene>
    <name evidence="2" type="ORF">Ga0080574_TMP5</name>
</gene>
<dbReference type="Proteomes" id="UP000187059">
    <property type="component" value="Plasmid pPABY5"/>
</dbReference>
<dbReference type="OrthoDB" id="7796036at2"/>
<geneLocation type="plasmid" evidence="3">
    <name>ppaby5</name>
</geneLocation>
<name>A0A1P8ULQ6_9RHOB</name>
<feature type="signal peptide" evidence="1">
    <location>
        <begin position="1"/>
        <end position="26"/>
    </location>
</feature>
<evidence type="ECO:0000256" key="1">
    <source>
        <dbReference type="SAM" id="SignalP"/>
    </source>
</evidence>
<accession>A0A1P8ULQ6</accession>